<dbReference type="SUPFAM" id="SSF53955">
    <property type="entry name" value="Lysozyme-like"/>
    <property type="match status" value="1"/>
</dbReference>
<gene>
    <name evidence="1" type="ORF">UFOVP32_46</name>
    <name evidence="2" type="ORF">UFOVP50_30</name>
</gene>
<dbReference type="Gene3D" id="1.10.530.10">
    <property type="match status" value="1"/>
</dbReference>
<sequence length="158" mass="16961">MRRLPIFALAISLGGCAYQPPAPEPLAKPLTPRPSAARAISAVSDAARLRLGEQWVPVALSLARHESSLRCDATGPHGARGVLQVVPRSAEALERGSYARLHDCGVGARVGVLHMALCLRSGVETPMQMAACHASGPYGWRLRLRAEKHRLAYARVVE</sequence>
<reference evidence="2" key="1">
    <citation type="submission" date="2020-04" db="EMBL/GenBank/DDBJ databases">
        <authorList>
            <person name="Chiriac C."/>
            <person name="Salcher M."/>
            <person name="Ghai R."/>
            <person name="Kavagutti S V."/>
        </authorList>
    </citation>
    <scope>NUCLEOTIDE SEQUENCE</scope>
</reference>
<accession>A0A6J5KP52</accession>
<proteinExistence type="predicted"/>
<organism evidence="2">
    <name type="scientific">uncultured Caudovirales phage</name>
    <dbReference type="NCBI Taxonomy" id="2100421"/>
    <lineage>
        <taxon>Viruses</taxon>
        <taxon>Duplodnaviria</taxon>
        <taxon>Heunggongvirae</taxon>
        <taxon>Uroviricota</taxon>
        <taxon>Caudoviricetes</taxon>
        <taxon>Peduoviridae</taxon>
        <taxon>Maltschvirus</taxon>
        <taxon>Maltschvirus maltsch</taxon>
    </lineage>
</organism>
<dbReference type="EMBL" id="LR796173">
    <property type="protein sequence ID" value="CAB4123631.1"/>
    <property type="molecule type" value="Genomic_DNA"/>
</dbReference>
<dbReference type="InterPro" id="IPR023346">
    <property type="entry name" value="Lysozyme-like_dom_sf"/>
</dbReference>
<dbReference type="EMBL" id="LR796160">
    <property type="protein sequence ID" value="CAB4122633.1"/>
    <property type="molecule type" value="Genomic_DNA"/>
</dbReference>
<evidence type="ECO:0008006" key="3">
    <source>
        <dbReference type="Google" id="ProtNLM"/>
    </source>
</evidence>
<protein>
    <recommendedName>
        <fullName evidence="3">LT_GEWL domain containing protein</fullName>
    </recommendedName>
</protein>
<name>A0A6J5KP52_9CAUD</name>
<dbReference type="PROSITE" id="PS51257">
    <property type="entry name" value="PROKAR_LIPOPROTEIN"/>
    <property type="match status" value="1"/>
</dbReference>
<evidence type="ECO:0000313" key="1">
    <source>
        <dbReference type="EMBL" id="CAB4122633.1"/>
    </source>
</evidence>
<evidence type="ECO:0000313" key="2">
    <source>
        <dbReference type="EMBL" id="CAB4123631.1"/>
    </source>
</evidence>